<dbReference type="EMBL" id="KE525305">
    <property type="protein sequence ID" value="KFB45563.1"/>
    <property type="molecule type" value="Genomic_DNA"/>
</dbReference>
<dbReference type="EnsemblMetazoa" id="ASIC013528-RA">
    <property type="protein sequence ID" value="ASIC013528-PA"/>
    <property type="gene ID" value="ASIC013528"/>
</dbReference>
<proteinExistence type="predicted"/>
<evidence type="ECO:0000313" key="2">
    <source>
        <dbReference type="EMBL" id="KFB45563.1"/>
    </source>
</evidence>
<name>A0A084W5R9_ANOSI</name>
<dbReference type="Proteomes" id="UP000030765">
    <property type="component" value="Unassembled WGS sequence"/>
</dbReference>
<sequence>MSPPATTPPPPATPNSGSIVPAPSSAASASMSVAVQRDAGGVCADDGGLQTTFAPGSTSAATSSSKSSIVRRVPWGQLGKLRGLVGLSGAPRSRLLSFLVLGLALVTLLLPATAARGGDSFMDGSSDRNSTAMFPGSLLELTNERSVRALPGRVAAGERKSKTTGKERERLKWKAKKNWLKVNGK</sequence>
<gene>
    <name evidence="2" type="ORF">ZHAS_00013528</name>
</gene>
<evidence type="ECO:0000256" key="1">
    <source>
        <dbReference type="SAM" id="MobiDB-lite"/>
    </source>
</evidence>
<reference evidence="2 4" key="1">
    <citation type="journal article" date="2014" name="BMC Genomics">
        <title>Genome sequence of Anopheles sinensis provides insight into genetics basis of mosquito competence for malaria parasites.</title>
        <authorList>
            <person name="Zhou D."/>
            <person name="Zhang D."/>
            <person name="Ding G."/>
            <person name="Shi L."/>
            <person name="Hou Q."/>
            <person name="Ye Y."/>
            <person name="Xu Y."/>
            <person name="Zhou H."/>
            <person name="Xiong C."/>
            <person name="Li S."/>
            <person name="Yu J."/>
            <person name="Hong S."/>
            <person name="Yu X."/>
            <person name="Zou P."/>
            <person name="Chen C."/>
            <person name="Chang X."/>
            <person name="Wang W."/>
            <person name="Lv Y."/>
            <person name="Sun Y."/>
            <person name="Ma L."/>
            <person name="Shen B."/>
            <person name="Zhu C."/>
        </authorList>
    </citation>
    <scope>NUCLEOTIDE SEQUENCE [LARGE SCALE GENOMIC DNA]</scope>
</reference>
<dbReference type="VEuPathDB" id="VectorBase:ASIC013528"/>
<organism evidence="2">
    <name type="scientific">Anopheles sinensis</name>
    <name type="common">Mosquito</name>
    <dbReference type="NCBI Taxonomy" id="74873"/>
    <lineage>
        <taxon>Eukaryota</taxon>
        <taxon>Metazoa</taxon>
        <taxon>Ecdysozoa</taxon>
        <taxon>Arthropoda</taxon>
        <taxon>Hexapoda</taxon>
        <taxon>Insecta</taxon>
        <taxon>Pterygota</taxon>
        <taxon>Neoptera</taxon>
        <taxon>Endopterygota</taxon>
        <taxon>Diptera</taxon>
        <taxon>Nematocera</taxon>
        <taxon>Culicoidea</taxon>
        <taxon>Culicidae</taxon>
        <taxon>Anophelinae</taxon>
        <taxon>Anopheles</taxon>
    </lineage>
</organism>
<feature type="region of interest" description="Disordered" evidence="1">
    <location>
        <begin position="1"/>
        <end position="24"/>
    </location>
</feature>
<reference evidence="3" key="2">
    <citation type="submission" date="2020-05" db="UniProtKB">
        <authorList>
            <consortium name="EnsemblMetazoa"/>
        </authorList>
    </citation>
    <scope>IDENTIFICATION</scope>
</reference>
<keyword evidence="4" id="KW-1185">Reference proteome</keyword>
<accession>A0A084W5R9</accession>
<dbReference type="AlphaFoldDB" id="A0A084W5R9"/>
<protein>
    <submittedName>
        <fullName evidence="2 3">Uncharacterized protein</fullName>
    </submittedName>
</protein>
<evidence type="ECO:0000313" key="4">
    <source>
        <dbReference type="Proteomes" id="UP000030765"/>
    </source>
</evidence>
<evidence type="ECO:0000313" key="3">
    <source>
        <dbReference type="EnsemblMetazoa" id="ASIC013528-PA"/>
    </source>
</evidence>
<feature type="compositionally biased region" description="Pro residues" evidence="1">
    <location>
        <begin position="1"/>
        <end position="13"/>
    </location>
</feature>
<dbReference type="EMBL" id="ATLV01020690">
    <property type="status" value="NOT_ANNOTATED_CDS"/>
    <property type="molecule type" value="Genomic_DNA"/>
</dbReference>